<dbReference type="Proteomes" id="UP001064782">
    <property type="component" value="Unassembled WGS sequence"/>
</dbReference>
<name>A0A9P3Q3Z8_9MYCO</name>
<proteinExistence type="predicted"/>
<keyword evidence="1" id="KW-1133">Transmembrane helix</keyword>
<feature type="transmembrane region" description="Helical" evidence="1">
    <location>
        <begin position="12"/>
        <end position="36"/>
    </location>
</feature>
<comment type="caution">
    <text evidence="3">The sequence shown here is derived from an EMBL/GenBank/DDBJ whole genome shotgun (WGS) entry which is preliminary data.</text>
</comment>
<keyword evidence="4" id="KW-1185">Reference proteome</keyword>
<gene>
    <name evidence="3" type="ORF">Mkiyose1413_11970</name>
    <name evidence="2" type="ORF">SRL2020028_53450</name>
</gene>
<dbReference type="SUPFAM" id="SSF48452">
    <property type="entry name" value="TPR-like"/>
    <property type="match status" value="1"/>
</dbReference>
<evidence type="ECO:0000256" key="1">
    <source>
        <dbReference type="SAM" id="Phobius"/>
    </source>
</evidence>
<dbReference type="InterPro" id="IPR011990">
    <property type="entry name" value="TPR-like_helical_dom_sf"/>
</dbReference>
<dbReference type="AlphaFoldDB" id="A0A9P3Q3Z8"/>
<reference evidence="3" key="1">
    <citation type="submission" date="2022-08" db="EMBL/GenBank/DDBJ databases">
        <title>Mycobacterium kiyosense sp. nov., scotochromogenic slow-glowing species isolated from respiratory specimens.</title>
        <authorList>
            <person name="Fukano H."/>
            <person name="Kazumi Y."/>
            <person name="Sakagami N."/>
            <person name="Ato M."/>
            <person name="Mitarai S."/>
            <person name="Hoshino Y."/>
        </authorList>
    </citation>
    <scope>NUCLEOTIDE SEQUENCE</scope>
    <source>
        <strain evidence="3">1413</strain>
        <strain evidence="2">SRL2020-028</strain>
    </source>
</reference>
<dbReference type="EMBL" id="BRXE01000115">
    <property type="protein sequence ID" value="GLB86089.1"/>
    <property type="molecule type" value="Genomic_DNA"/>
</dbReference>
<keyword evidence="1" id="KW-0812">Transmembrane</keyword>
<dbReference type="Gene3D" id="1.25.40.10">
    <property type="entry name" value="Tetratricopeptide repeat domain"/>
    <property type="match status" value="1"/>
</dbReference>
<keyword evidence="1" id="KW-0472">Membrane</keyword>
<dbReference type="GeneID" id="83629007"/>
<dbReference type="RefSeq" id="WP_236976466.1">
    <property type="nucleotide sequence ID" value="NZ_BRXE01000115.1"/>
</dbReference>
<protein>
    <recommendedName>
        <fullName evidence="5">Tetratricopeptide repeat protein</fullName>
    </recommendedName>
</protein>
<feature type="transmembrane region" description="Helical" evidence="1">
    <location>
        <begin position="42"/>
        <end position="65"/>
    </location>
</feature>
<sequence length="154" mass="17183">MTDAARTVRTQALIAFMCVAMLAYFVLLGRAALIMIGSGRPAAVALGVAVLVMPFLGLWAMVATLRAGFTHQKLARLIAEDEMELDVSALPRRASGRIQRDAADALFASVRTELEEDPDNWRRWYRLARAYDYAGDRRRAREAMKTAVQMQAHQ</sequence>
<dbReference type="EMBL" id="BRZI01000005">
    <property type="protein sequence ID" value="GLD29314.1"/>
    <property type="molecule type" value="Genomic_DNA"/>
</dbReference>
<accession>A0A9P3Q3Z8</accession>
<organism evidence="3 4">
    <name type="scientific">Mycobacterium kiyosense</name>
    <dbReference type="NCBI Taxonomy" id="2871094"/>
    <lineage>
        <taxon>Bacteria</taxon>
        <taxon>Bacillati</taxon>
        <taxon>Actinomycetota</taxon>
        <taxon>Actinomycetes</taxon>
        <taxon>Mycobacteriales</taxon>
        <taxon>Mycobacteriaceae</taxon>
        <taxon>Mycobacterium</taxon>
    </lineage>
</organism>
<evidence type="ECO:0000313" key="3">
    <source>
        <dbReference type="EMBL" id="GLD29314.1"/>
    </source>
</evidence>
<evidence type="ECO:0000313" key="2">
    <source>
        <dbReference type="EMBL" id="GLB86089.1"/>
    </source>
</evidence>
<evidence type="ECO:0008006" key="5">
    <source>
        <dbReference type="Google" id="ProtNLM"/>
    </source>
</evidence>
<dbReference type="Proteomes" id="UP001165663">
    <property type="component" value="Unassembled WGS sequence"/>
</dbReference>
<evidence type="ECO:0000313" key="4">
    <source>
        <dbReference type="Proteomes" id="UP001064782"/>
    </source>
</evidence>